<dbReference type="Proteomes" id="UP000886469">
    <property type="component" value="Unassembled WGS sequence"/>
</dbReference>
<organism evidence="2 3">
    <name type="scientific">Candidatus Accumulibacter contiguus</name>
    <dbReference type="NCBI Taxonomy" id="2954381"/>
    <lineage>
        <taxon>Bacteria</taxon>
        <taxon>Pseudomonadati</taxon>
        <taxon>Pseudomonadota</taxon>
        <taxon>Betaproteobacteria</taxon>
        <taxon>Candidatus Accumulibacter</taxon>
    </lineage>
</organism>
<dbReference type="RefSeq" id="WP_169070425.1">
    <property type="nucleotide sequence ID" value="NZ_JAZKUC010000001.1"/>
</dbReference>
<sequence>MRVEGTDRQGLERLFARYAWALLLARIYEVFPLLCPRCGGEMRIIAFITDAGAVRDILTHLGEPTSPPRLMPARAPPLWERPGATLAEDERQPQPVPEYEFDQRITW</sequence>
<evidence type="ECO:0008006" key="4">
    <source>
        <dbReference type="Google" id="ProtNLM"/>
    </source>
</evidence>
<proteinExistence type="predicted"/>
<gene>
    <name evidence="2" type="ORF">E4Q08_11005</name>
</gene>
<comment type="caution">
    <text evidence="2">The sequence shown here is derived from an EMBL/GenBank/DDBJ whole genome shotgun (WGS) entry which is preliminary data.</text>
</comment>
<feature type="region of interest" description="Disordered" evidence="1">
    <location>
        <begin position="84"/>
        <end position="107"/>
    </location>
</feature>
<accession>A0ABX1TBZ0</accession>
<reference evidence="2" key="1">
    <citation type="submission" date="2019-03" db="EMBL/GenBank/DDBJ databases">
        <title>Metabolic reconstructions from genomes of highly enriched 'Candidatus Accumulibacter' and 'Candidatus Competibacter' bioreactor populations.</title>
        <authorList>
            <person name="Annavajhala M.K."/>
            <person name="Welles L."/>
            <person name="Abbas B."/>
            <person name="Sorokin D."/>
            <person name="Park H."/>
            <person name="Van Loosdrecht M."/>
            <person name="Chandran K."/>
        </authorList>
    </citation>
    <scope>NUCLEOTIDE SEQUENCE</scope>
    <source>
        <strain evidence="2">SBR_L</strain>
    </source>
</reference>
<protein>
    <recommendedName>
        <fullName evidence="4">Transposase</fullName>
    </recommendedName>
</protein>
<evidence type="ECO:0000313" key="2">
    <source>
        <dbReference type="EMBL" id="NMQ05757.1"/>
    </source>
</evidence>
<evidence type="ECO:0000313" key="3">
    <source>
        <dbReference type="Proteomes" id="UP000886469"/>
    </source>
</evidence>
<keyword evidence="3" id="KW-1185">Reference proteome</keyword>
<name>A0ABX1TBZ0_9PROT</name>
<dbReference type="EMBL" id="SPMX01000026">
    <property type="protein sequence ID" value="NMQ05757.1"/>
    <property type="molecule type" value="Genomic_DNA"/>
</dbReference>
<evidence type="ECO:0000256" key="1">
    <source>
        <dbReference type="SAM" id="MobiDB-lite"/>
    </source>
</evidence>